<dbReference type="InterPro" id="IPR036890">
    <property type="entry name" value="HATPase_C_sf"/>
</dbReference>
<dbReference type="InterPro" id="IPR045261">
    <property type="entry name" value="MORC_ATPase"/>
</dbReference>
<dbReference type="SUPFAM" id="SSF55874">
    <property type="entry name" value="ATPase domain of HSP90 chaperone/DNA topoisomerase II/histidine kinase"/>
    <property type="match status" value="1"/>
</dbReference>
<dbReference type="GO" id="GO:0016887">
    <property type="term" value="F:ATP hydrolysis activity"/>
    <property type="evidence" value="ECO:0007669"/>
    <property type="project" value="InterPro"/>
</dbReference>
<evidence type="ECO:0000313" key="2">
    <source>
        <dbReference type="Proteomes" id="UP000282454"/>
    </source>
</evidence>
<dbReference type="GO" id="GO:0016301">
    <property type="term" value="F:kinase activity"/>
    <property type="evidence" value="ECO:0007669"/>
    <property type="project" value="UniProtKB-KW"/>
</dbReference>
<comment type="caution">
    <text evidence="1">The sequence shown here is derived from an EMBL/GenBank/DDBJ whole genome shotgun (WGS) entry which is preliminary data.</text>
</comment>
<dbReference type="AlphaFoldDB" id="A0A421B5D3"/>
<dbReference type="PANTHER" id="PTHR23336">
    <property type="entry name" value="ZINC FINGER CW-TYPE COILED-COIL DOMAIN PROTEIN 3"/>
    <property type="match status" value="1"/>
</dbReference>
<keyword evidence="1" id="KW-0418">Kinase</keyword>
<accession>A0A421B5D3</accession>
<dbReference type="PANTHER" id="PTHR23336:SF76">
    <property type="entry name" value="MORC S5 DOMAIN-CONTAINING PROTEIN"/>
    <property type="match status" value="1"/>
</dbReference>
<dbReference type="Gene3D" id="3.30.565.10">
    <property type="entry name" value="Histidine kinase-like ATPase, C-terminal domain"/>
    <property type="match status" value="1"/>
</dbReference>
<sequence length="586" mass="65498">MFSHAGSPTNRTYALKPIPAMLAGRAMQSLRESGYTLAAALGEVIDNSLEANANQIKVDLREVQSGKRKAIDRIVVADDGDGMTDDILHHYLQLGFSTRYMSETSIGKFGVGAKLAALNFGTRIDVWTKTRLGDAVRHVWFDLEEALDAEREGLDVTIMPPDDQPLPGDLVPLFPQKSGTLVAWSNIDRLADGSGPHTPGNLRQEIEKELSRIFREFLYGGIELRVNDRPLLPHDPTFVRERTWADKVLAEEHGRLATGRTDAPEHFAPTRIYFDGKVRVDGHDVGLVVTLAPREVVRRRGLGGDELARKLRVPDNQGQISFMRRGREISYTNVPRMFPQGVDDPDRFIGIEVHFSPDLDRMMGVRNVKRGAEPSDDFRSALRERLAQFIPEARLEIQTIWGEADRRGGTAAGEHDDINQAVAQVNATLPKTRVAPPTDDSDEISVDELLELLASDTGRNTEEEKRDYVEKAKSLPVLIESVDMPGTGLFDITHTHERSLIRLNTRHRFYRQMYQPLRALSKGEPASVKDGTAAARRAVEAMTLLIVAYARAESMCDDPNGTYGDLRQWWGSFTDKFLAKIKDVID</sequence>
<reference evidence="1 2" key="1">
    <citation type="submission" date="2018-10" db="EMBL/GenBank/DDBJ databases">
        <title>Genomic Encyclopedia of Archaeal and Bacterial Type Strains, Phase II (KMG-II): from individual species to whole genera.</title>
        <authorList>
            <person name="Goeker M."/>
        </authorList>
    </citation>
    <scope>NUCLEOTIDE SEQUENCE [LARGE SCALE GENOMIC DNA]</scope>
    <source>
        <strain evidence="1 2">DSM 45657</strain>
    </source>
</reference>
<organism evidence="1 2">
    <name type="scientific">Actinokineospora cianjurensis</name>
    <dbReference type="NCBI Taxonomy" id="585224"/>
    <lineage>
        <taxon>Bacteria</taxon>
        <taxon>Bacillati</taxon>
        <taxon>Actinomycetota</taxon>
        <taxon>Actinomycetes</taxon>
        <taxon>Pseudonocardiales</taxon>
        <taxon>Pseudonocardiaceae</taxon>
        <taxon>Actinokineospora</taxon>
    </lineage>
</organism>
<gene>
    <name evidence="1" type="ORF">CLV68_0082</name>
</gene>
<dbReference type="Pfam" id="PF13589">
    <property type="entry name" value="HATPase_c_3"/>
    <property type="match status" value="1"/>
</dbReference>
<keyword evidence="1" id="KW-0808">Transferase</keyword>
<keyword evidence="2" id="KW-1185">Reference proteome</keyword>
<evidence type="ECO:0000313" key="1">
    <source>
        <dbReference type="EMBL" id="RLK59601.1"/>
    </source>
</evidence>
<protein>
    <submittedName>
        <fullName evidence="1">Histidine kinase/DNA gyrase B/HSP90-like ATPase</fullName>
    </submittedName>
</protein>
<name>A0A421B5D3_9PSEU</name>
<proteinExistence type="predicted"/>
<dbReference type="Proteomes" id="UP000282454">
    <property type="component" value="Unassembled WGS sequence"/>
</dbReference>
<dbReference type="EMBL" id="RCDD01000001">
    <property type="protein sequence ID" value="RLK59601.1"/>
    <property type="molecule type" value="Genomic_DNA"/>
</dbReference>